<gene>
    <name evidence="5" type="ORF">SAMN05660330_03581</name>
</gene>
<dbReference type="SUPFAM" id="SSF48008">
    <property type="entry name" value="GntR ligand-binding domain-like"/>
    <property type="match status" value="1"/>
</dbReference>
<proteinExistence type="predicted"/>
<dbReference type="Pfam" id="PF07729">
    <property type="entry name" value="FCD"/>
    <property type="match status" value="1"/>
</dbReference>
<accession>A0A1H0UIP7</accession>
<dbReference type="CDD" id="cd07377">
    <property type="entry name" value="WHTH_GntR"/>
    <property type="match status" value="1"/>
</dbReference>
<dbReference type="SMART" id="SM00345">
    <property type="entry name" value="HTH_GNTR"/>
    <property type="match status" value="1"/>
</dbReference>
<organism evidence="5 6">
    <name type="scientific">Desulforhopalus singaporensis</name>
    <dbReference type="NCBI Taxonomy" id="91360"/>
    <lineage>
        <taxon>Bacteria</taxon>
        <taxon>Pseudomonadati</taxon>
        <taxon>Thermodesulfobacteriota</taxon>
        <taxon>Desulfobulbia</taxon>
        <taxon>Desulfobulbales</taxon>
        <taxon>Desulfocapsaceae</taxon>
        <taxon>Desulforhopalus</taxon>
    </lineage>
</organism>
<protein>
    <submittedName>
        <fullName evidence="5">DNA-binding transcriptional regulator, GntR family</fullName>
    </submittedName>
</protein>
<dbReference type="PROSITE" id="PS50949">
    <property type="entry name" value="HTH_GNTR"/>
    <property type="match status" value="1"/>
</dbReference>
<evidence type="ECO:0000256" key="2">
    <source>
        <dbReference type="ARBA" id="ARBA00023125"/>
    </source>
</evidence>
<dbReference type="GO" id="GO:0003677">
    <property type="term" value="F:DNA binding"/>
    <property type="evidence" value="ECO:0007669"/>
    <property type="project" value="UniProtKB-KW"/>
</dbReference>
<dbReference type="SUPFAM" id="SSF46785">
    <property type="entry name" value="Winged helix' DNA-binding domain"/>
    <property type="match status" value="1"/>
</dbReference>
<dbReference type="SMART" id="SM00895">
    <property type="entry name" value="FCD"/>
    <property type="match status" value="1"/>
</dbReference>
<feature type="domain" description="HTH gntR-type" evidence="4">
    <location>
        <begin position="1"/>
        <end position="67"/>
    </location>
</feature>
<dbReference type="Gene3D" id="1.20.120.530">
    <property type="entry name" value="GntR ligand-binding domain-like"/>
    <property type="match status" value="1"/>
</dbReference>
<keyword evidence="1" id="KW-0805">Transcription regulation</keyword>
<evidence type="ECO:0000313" key="5">
    <source>
        <dbReference type="EMBL" id="SDP65905.1"/>
    </source>
</evidence>
<keyword evidence="3" id="KW-0804">Transcription</keyword>
<dbReference type="PANTHER" id="PTHR43537">
    <property type="entry name" value="TRANSCRIPTIONAL REGULATOR, GNTR FAMILY"/>
    <property type="match status" value="1"/>
</dbReference>
<dbReference type="Pfam" id="PF00392">
    <property type="entry name" value="GntR"/>
    <property type="match status" value="1"/>
</dbReference>
<sequence>MSGNNVYQELKKQIILLDYKPGEVIREKEVMAKFDVSRTPVREALMRLEMDGLVRIIPNVGSFAEDVSFQQLKDVLETYAYLVKLSGILAAERISKEDIAKIRERVNGMKQTKETKVLMGLDGEIHQIINDATKNKVLIKILSGLYDQSMRIWVFAGAGGNYWRDLENQFENIANALERRDGEMTARLLEEHTNGFVEHIRSQLAF</sequence>
<dbReference type="RefSeq" id="WP_176761298.1">
    <property type="nucleotide sequence ID" value="NZ_FNJI01000032.1"/>
</dbReference>
<evidence type="ECO:0000256" key="1">
    <source>
        <dbReference type="ARBA" id="ARBA00023015"/>
    </source>
</evidence>
<name>A0A1H0UIP7_9BACT</name>
<dbReference type="InterPro" id="IPR036390">
    <property type="entry name" value="WH_DNA-bd_sf"/>
</dbReference>
<keyword evidence="6" id="KW-1185">Reference proteome</keyword>
<dbReference type="AlphaFoldDB" id="A0A1H0UIP7"/>
<dbReference type="GO" id="GO:0003700">
    <property type="term" value="F:DNA-binding transcription factor activity"/>
    <property type="evidence" value="ECO:0007669"/>
    <property type="project" value="InterPro"/>
</dbReference>
<keyword evidence="2 5" id="KW-0238">DNA-binding</keyword>
<reference evidence="5 6" key="1">
    <citation type="submission" date="2016-10" db="EMBL/GenBank/DDBJ databases">
        <authorList>
            <person name="de Groot N.N."/>
        </authorList>
    </citation>
    <scope>NUCLEOTIDE SEQUENCE [LARGE SCALE GENOMIC DNA]</scope>
    <source>
        <strain evidence="5 6">DSM 12130</strain>
    </source>
</reference>
<dbReference type="PRINTS" id="PR00035">
    <property type="entry name" value="HTHGNTR"/>
</dbReference>
<dbReference type="PANTHER" id="PTHR43537:SF24">
    <property type="entry name" value="GLUCONATE OPERON TRANSCRIPTIONAL REPRESSOR"/>
    <property type="match status" value="1"/>
</dbReference>
<evidence type="ECO:0000256" key="3">
    <source>
        <dbReference type="ARBA" id="ARBA00023163"/>
    </source>
</evidence>
<dbReference type="InterPro" id="IPR011711">
    <property type="entry name" value="GntR_C"/>
</dbReference>
<evidence type="ECO:0000313" key="6">
    <source>
        <dbReference type="Proteomes" id="UP000199073"/>
    </source>
</evidence>
<dbReference type="InterPro" id="IPR008920">
    <property type="entry name" value="TF_FadR/GntR_C"/>
</dbReference>
<dbReference type="Gene3D" id="1.10.10.10">
    <property type="entry name" value="Winged helix-like DNA-binding domain superfamily/Winged helix DNA-binding domain"/>
    <property type="match status" value="1"/>
</dbReference>
<dbReference type="Proteomes" id="UP000199073">
    <property type="component" value="Unassembled WGS sequence"/>
</dbReference>
<evidence type="ECO:0000259" key="4">
    <source>
        <dbReference type="PROSITE" id="PS50949"/>
    </source>
</evidence>
<dbReference type="InterPro" id="IPR036388">
    <property type="entry name" value="WH-like_DNA-bd_sf"/>
</dbReference>
<dbReference type="STRING" id="91360.SAMN05660330_03581"/>
<dbReference type="InterPro" id="IPR000524">
    <property type="entry name" value="Tscrpt_reg_HTH_GntR"/>
</dbReference>
<dbReference type="EMBL" id="FNJI01000032">
    <property type="protein sequence ID" value="SDP65905.1"/>
    <property type="molecule type" value="Genomic_DNA"/>
</dbReference>